<comment type="caution">
    <text evidence="2">The sequence shown here is derived from an EMBL/GenBank/DDBJ whole genome shotgun (WGS) entry which is preliminary data.</text>
</comment>
<name>A0A426ZGQ5_ENSVE</name>
<reference evidence="2 3" key="1">
    <citation type="journal article" date="2014" name="Agronomy (Basel)">
        <title>A Draft Genome Sequence for Ensete ventricosum, the Drought-Tolerant Tree Against Hunger.</title>
        <authorList>
            <person name="Harrison J."/>
            <person name="Moore K.A."/>
            <person name="Paszkiewicz K."/>
            <person name="Jones T."/>
            <person name="Grant M."/>
            <person name="Ambacheew D."/>
            <person name="Muzemil S."/>
            <person name="Studholme D.J."/>
        </authorList>
    </citation>
    <scope>NUCLEOTIDE SEQUENCE [LARGE SCALE GENOMIC DNA]</scope>
</reference>
<dbReference type="AlphaFoldDB" id="A0A426ZGQ5"/>
<evidence type="ECO:0000256" key="1">
    <source>
        <dbReference type="SAM" id="MobiDB-lite"/>
    </source>
</evidence>
<accession>A0A426ZGQ5</accession>
<evidence type="ECO:0000313" key="3">
    <source>
        <dbReference type="Proteomes" id="UP000287651"/>
    </source>
</evidence>
<gene>
    <name evidence="2" type="ORF">B296_00002136</name>
</gene>
<organism evidence="2 3">
    <name type="scientific">Ensete ventricosum</name>
    <name type="common">Abyssinian banana</name>
    <name type="synonym">Musa ensete</name>
    <dbReference type="NCBI Taxonomy" id="4639"/>
    <lineage>
        <taxon>Eukaryota</taxon>
        <taxon>Viridiplantae</taxon>
        <taxon>Streptophyta</taxon>
        <taxon>Embryophyta</taxon>
        <taxon>Tracheophyta</taxon>
        <taxon>Spermatophyta</taxon>
        <taxon>Magnoliopsida</taxon>
        <taxon>Liliopsida</taxon>
        <taxon>Zingiberales</taxon>
        <taxon>Musaceae</taxon>
        <taxon>Ensete</taxon>
    </lineage>
</organism>
<feature type="region of interest" description="Disordered" evidence="1">
    <location>
        <begin position="15"/>
        <end position="54"/>
    </location>
</feature>
<proteinExistence type="predicted"/>
<sequence>MIRIQWGCVVDRSTEAVRRRRHRGSADPADPRRQRRKGAAREADHEGRAEALQPRLPLRRRLHHFLDPLRPEADLLVPRHPVLLRSGHLLLQRGNPSHLLPSMLPSPAASPSSRCLRGCVHGQVSVLEMDGQFDRLDELIYVESHLSNLSTKFYGEVTQQMLKHADFPGSNNGTGLFQTIIGLKIRDLYEQIVAERAAAAVEAAKV</sequence>
<protein>
    <submittedName>
        <fullName evidence="2">Uncharacterized protein</fullName>
    </submittedName>
</protein>
<dbReference type="EMBL" id="AMZH03006700">
    <property type="protein sequence ID" value="RRT63159.1"/>
    <property type="molecule type" value="Genomic_DNA"/>
</dbReference>
<evidence type="ECO:0000313" key="2">
    <source>
        <dbReference type="EMBL" id="RRT63159.1"/>
    </source>
</evidence>
<feature type="compositionally biased region" description="Basic and acidic residues" evidence="1">
    <location>
        <begin position="39"/>
        <end position="49"/>
    </location>
</feature>
<dbReference type="Proteomes" id="UP000287651">
    <property type="component" value="Unassembled WGS sequence"/>
</dbReference>